<protein>
    <submittedName>
        <fullName evidence="1">Uncharacterized protein</fullName>
    </submittedName>
</protein>
<gene>
    <name evidence="1" type="ORF">HAX54_010298</name>
</gene>
<dbReference type="Proteomes" id="UP000823775">
    <property type="component" value="Unassembled WGS sequence"/>
</dbReference>
<organism evidence="1 2">
    <name type="scientific">Datura stramonium</name>
    <name type="common">Jimsonweed</name>
    <name type="synonym">Common thornapple</name>
    <dbReference type="NCBI Taxonomy" id="4076"/>
    <lineage>
        <taxon>Eukaryota</taxon>
        <taxon>Viridiplantae</taxon>
        <taxon>Streptophyta</taxon>
        <taxon>Embryophyta</taxon>
        <taxon>Tracheophyta</taxon>
        <taxon>Spermatophyta</taxon>
        <taxon>Magnoliopsida</taxon>
        <taxon>eudicotyledons</taxon>
        <taxon>Gunneridae</taxon>
        <taxon>Pentapetalae</taxon>
        <taxon>asterids</taxon>
        <taxon>lamiids</taxon>
        <taxon>Solanales</taxon>
        <taxon>Solanaceae</taxon>
        <taxon>Solanoideae</taxon>
        <taxon>Datureae</taxon>
        <taxon>Datura</taxon>
    </lineage>
</organism>
<name>A0ABS8TG16_DATST</name>
<accession>A0ABS8TG16</accession>
<reference evidence="1 2" key="1">
    <citation type="journal article" date="2021" name="BMC Genomics">
        <title>Datura genome reveals duplications of psychoactive alkaloid biosynthetic genes and high mutation rate following tissue culture.</title>
        <authorList>
            <person name="Rajewski A."/>
            <person name="Carter-House D."/>
            <person name="Stajich J."/>
            <person name="Litt A."/>
        </authorList>
    </citation>
    <scope>NUCLEOTIDE SEQUENCE [LARGE SCALE GENOMIC DNA]</scope>
    <source>
        <strain evidence="1">AR-01</strain>
    </source>
</reference>
<evidence type="ECO:0000313" key="2">
    <source>
        <dbReference type="Proteomes" id="UP000823775"/>
    </source>
</evidence>
<comment type="caution">
    <text evidence="1">The sequence shown here is derived from an EMBL/GenBank/DDBJ whole genome shotgun (WGS) entry which is preliminary data.</text>
</comment>
<sequence>MESSWCKLIKYFDLVAVGCFLALLSIGRPTTMPGSTARRNFKNKGRLKRLLDFAGRRNLLKIQVTSGIVLNGSFECWNFQEETRLRPAIRILYRCILNLQELISLKCNIWVIPISNPLKYGYLRVKYGLPYRVNIQKLSVSIAMGLYLSSQSLCGFALGSDFSSSILVILPRTTAIVECLLGMIVSRLALIVVYD</sequence>
<dbReference type="EMBL" id="JACEIK010001565">
    <property type="protein sequence ID" value="MCD7470427.1"/>
    <property type="molecule type" value="Genomic_DNA"/>
</dbReference>
<evidence type="ECO:0000313" key="1">
    <source>
        <dbReference type="EMBL" id="MCD7470427.1"/>
    </source>
</evidence>
<proteinExistence type="predicted"/>
<keyword evidence="2" id="KW-1185">Reference proteome</keyword>